<evidence type="ECO:0000313" key="3">
    <source>
        <dbReference type="Proteomes" id="UP000001610"/>
    </source>
</evidence>
<gene>
    <name evidence="2" type="ORF">CCM_02024</name>
</gene>
<dbReference type="AlphaFoldDB" id="G3JC90"/>
<dbReference type="RefSeq" id="XP_006667241.1">
    <property type="nucleotide sequence ID" value="XM_006667178.1"/>
</dbReference>
<name>G3JC90_CORMM</name>
<dbReference type="EMBL" id="JH126400">
    <property type="protein sequence ID" value="EGX93755.1"/>
    <property type="molecule type" value="Genomic_DNA"/>
</dbReference>
<evidence type="ECO:0000256" key="1">
    <source>
        <dbReference type="SAM" id="MobiDB-lite"/>
    </source>
</evidence>
<feature type="compositionally biased region" description="Basic and acidic residues" evidence="1">
    <location>
        <begin position="41"/>
        <end position="53"/>
    </location>
</feature>
<reference evidence="2 3" key="1">
    <citation type="journal article" date="2011" name="Genome Biol.">
        <title>Genome sequence of the insect pathogenic fungus Cordyceps militaris, a valued traditional Chinese medicine.</title>
        <authorList>
            <person name="Zheng P."/>
            <person name="Xia Y."/>
            <person name="Xiao G."/>
            <person name="Xiong C."/>
            <person name="Hu X."/>
            <person name="Zhang S."/>
            <person name="Zheng H."/>
            <person name="Huang Y."/>
            <person name="Zhou Y."/>
            <person name="Wang S."/>
            <person name="Zhao G.P."/>
            <person name="Liu X."/>
            <person name="St Leger R.J."/>
            <person name="Wang C."/>
        </authorList>
    </citation>
    <scope>NUCLEOTIDE SEQUENCE [LARGE SCALE GENOMIC DNA]</scope>
    <source>
        <strain evidence="2 3">CM01</strain>
    </source>
</reference>
<evidence type="ECO:0000313" key="2">
    <source>
        <dbReference type="EMBL" id="EGX93755.1"/>
    </source>
</evidence>
<accession>G3JC90</accession>
<dbReference type="InParanoid" id="G3JC90"/>
<dbReference type="KEGG" id="cmt:CCM_02024"/>
<dbReference type="GeneID" id="18164053"/>
<proteinExistence type="predicted"/>
<feature type="region of interest" description="Disordered" evidence="1">
    <location>
        <begin position="1"/>
        <end position="57"/>
    </location>
</feature>
<sequence length="127" mass="14191">MQNKCPACFPNNLTPDTHTLTQRRGVGGKFEAPGPPSVRSRTQEPNKSTERKTRLSPPWRSLERLQLKKTVRLRTRGGVVELVDILLLLQVRFGRFGKVFFLSAKGGYGERCDDVRGGDLHQVGTCA</sequence>
<organism evidence="2 3">
    <name type="scientific">Cordyceps militaris (strain CM01)</name>
    <name type="common">Caterpillar fungus</name>
    <dbReference type="NCBI Taxonomy" id="983644"/>
    <lineage>
        <taxon>Eukaryota</taxon>
        <taxon>Fungi</taxon>
        <taxon>Dikarya</taxon>
        <taxon>Ascomycota</taxon>
        <taxon>Pezizomycotina</taxon>
        <taxon>Sordariomycetes</taxon>
        <taxon>Hypocreomycetidae</taxon>
        <taxon>Hypocreales</taxon>
        <taxon>Cordycipitaceae</taxon>
        <taxon>Cordyceps</taxon>
    </lineage>
</organism>
<feature type="compositionally biased region" description="Polar residues" evidence="1">
    <location>
        <begin position="11"/>
        <end position="22"/>
    </location>
</feature>
<protein>
    <submittedName>
        <fullName evidence="2">Uncharacterized protein</fullName>
    </submittedName>
</protein>
<keyword evidence="3" id="KW-1185">Reference proteome</keyword>
<dbReference type="Proteomes" id="UP000001610">
    <property type="component" value="Unassembled WGS sequence"/>
</dbReference>
<dbReference type="HOGENOM" id="CLU_1970462_0_0_1"/>
<dbReference type="VEuPathDB" id="FungiDB:CCM_02024"/>